<dbReference type="AlphaFoldDB" id="A0A7W6IHD4"/>
<sequence length="1112" mass="117903">MAFTVLRSGPEQQVNLITKDNQSHPTIAAVQGGWVVTWTGRDADGAGIYMQRYDMDGNPLLQTGGVVADRLVNTRTANEQLYSSVVGLDNGGWVVSWIEKVSGTSSATVYQQRYDANGVAQGAQVAINGSLPVQDAKHLAMTALPNGEWLVTWQAFDGSNFGVFQQRFNASGVPQLGTDGQRINIKTDGHQRFADIVALKDDPLNPSDGGWVVVWVDGDTFDASANIYMQRYSAAGVPLSASDMPVATQNGKQTFPKVSALPDGGWIVVWQGIGADGTDDIFLQRYSATGTADQPIVVNTASNATEEEPNIAIHSDGSFAVTWMSGGDIRQRYFGIDGNPLGSEMVVPEGLGSLLDRYAEPVFLPDGRWVIAWQTQDQDEYPGAGISQRIFSPITVQTLTPDLEFATGTAFDETLQVAANGLSDGDVLDAAGGIDTLEMIAPGTLDLYNPWRLINFEIVRGSDGDDRILTSAGRLMQFSTIDGGGGDDRLEFFDGDNYDLRGKTFRNIEQIVLSDFIDYTVTVDDAATALLIHGGPGFDTISMLSGTFSLEERIQLFGQGIERIQDQTGFDTNDRPEIANLNGDYVKALLGGSVRLDADANAVVTEDLGRFKSLKVAVANRVAGEDRLSIVTGDGVTLSNGTEVGSRVFVTGPGGASIEIGTITENGRGKDGLVIEFGANATPALVQTLIRALSYANTAGEVAVLKQRDIQVTLTDAAGASDSFSVGIDIAVPTGSASNKAPVIDGAPAGTQQVADTGLLSPFATMTVDDRDTTSITVTVAFDATKGKLIPRSGGSYDPETGIYTVTGSSLHVTLALRALQFDPTDRNGPVGSPETTSFTVKASDGSLDDEKVVTVHSVITDKPPSQPLLSKDKVDELARDGSVVASIDATDPNGQAISYSLVGPDAAPFEIVGNELRVKNGVALDYEQKKSYTFTLRATSGGLFNDKVVTIGVNDINPERTGGSAFKDRIVGGAGKDTLSGGLGDDTIFGGLGNDRLSGNAGRDVFVFSTKTNKTKNVDTITDFVVKDDSIWLDNAVFTKIGKGLPTKPGKLAKDMFVLGKKAQDAEDRIVYDKGTGALYYDADGTGRGAQVKIAQLKKGLALTEKDFFVI</sequence>
<name>A0A7W6IHD4_9HYPH</name>
<evidence type="ECO:0000313" key="3">
    <source>
        <dbReference type="Proteomes" id="UP000519439"/>
    </source>
</evidence>
<dbReference type="SUPFAM" id="SSF51120">
    <property type="entry name" value="beta-Roll"/>
    <property type="match status" value="1"/>
</dbReference>
<dbReference type="Gene3D" id="2.150.10.10">
    <property type="entry name" value="Serralysin-like metalloprotease, C-terminal"/>
    <property type="match status" value="1"/>
</dbReference>
<gene>
    <name evidence="2" type="ORF">GGR34_003188</name>
</gene>
<dbReference type="EMBL" id="JACIDC010000012">
    <property type="protein sequence ID" value="MBB4041511.1"/>
    <property type="molecule type" value="Genomic_DNA"/>
</dbReference>
<dbReference type="PROSITE" id="PS50268">
    <property type="entry name" value="CADHERIN_2"/>
    <property type="match status" value="1"/>
</dbReference>
<dbReference type="GO" id="GO:0005509">
    <property type="term" value="F:calcium ion binding"/>
    <property type="evidence" value="ECO:0007669"/>
    <property type="project" value="InterPro"/>
</dbReference>
<dbReference type="PRINTS" id="PR00313">
    <property type="entry name" value="CABNDNGRPT"/>
</dbReference>
<dbReference type="GO" id="GO:0005615">
    <property type="term" value="C:extracellular space"/>
    <property type="evidence" value="ECO:0007669"/>
    <property type="project" value="InterPro"/>
</dbReference>
<organism evidence="2 3">
    <name type="scientific">Microvirga flocculans</name>
    <dbReference type="NCBI Taxonomy" id="217168"/>
    <lineage>
        <taxon>Bacteria</taxon>
        <taxon>Pseudomonadati</taxon>
        <taxon>Pseudomonadota</taxon>
        <taxon>Alphaproteobacteria</taxon>
        <taxon>Hyphomicrobiales</taxon>
        <taxon>Methylobacteriaceae</taxon>
        <taxon>Microvirga</taxon>
    </lineage>
</organism>
<dbReference type="PROSITE" id="PS00330">
    <property type="entry name" value="HEMOLYSIN_CALCIUM"/>
    <property type="match status" value="1"/>
</dbReference>
<keyword evidence="3" id="KW-1185">Reference proteome</keyword>
<feature type="domain" description="Cadherin" evidence="1">
    <location>
        <begin position="875"/>
        <end position="967"/>
    </location>
</feature>
<proteinExistence type="predicted"/>
<dbReference type="CDD" id="cd11304">
    <property type="entry name" value="Cadherin_repeat"/>
    <property type="match status" value="1"/>
</dbReference>
<dbReference type="SUPFAM" id="SSF49313">
    <property type="entry name" value="Cadherin-like"/>
    <property type="match status" value="1"/>
</dbReference>
<dbReference type="RefSeq" id="WP_154664166.1">
    <property type="nucleotide sequence ID" value="NZ_JACIDC010000012.1"/>
</dbReference>
<comment type="caution">
    <text evidence="2">The sequence shown here is derived from an EMBL/GenBank/DDBJ whole genome shotgun (WGS) entry which is preliminary data.</text>
</comment>
<dbReference type="GO" id="GO:0016020">
    <property type="term" value="C:membrane"/>
    <property type="evidence" value="ECO:0007669"/>
    <property type="project" value="InterPro"/>
</dbReference>
<dbReference type="Proteomes" id="UP000519439">
    <property type="component" value="Unassembled WGS sequence"/>
</dbReference>
<dbReference type="InterPro" id="IPR002126">
    <property type="entry name" value="Cadherin-like_dom"/>
</dbReference>
<accession>A0A7W6IHD4</accession>
<evidence type="ECO:0000259" key="1">
    <source>
        <dbReference type="PROSITE" id="PS50268"/>
    </source>
</evidence>
<dbReference type="InterPro" id="IPR011049">
    <property type="entry name" value="Serralysin-like_metalloprot_C"/>
</dbReference>
<dbReference type="InterPro" id="IPR001343">
    <property type="entry name" value="Hemolysn_Ca-bd"/>
</dbReference>
<dbReference type="InterPro" id="IPR018511">
    <property type="entry name" value="Hemolysin-typ_Ca-bd_CS"/>
</dbReference>
<protein>
    <submittedName>
        <fullName evidence="2">Ca2+-binding RTX toxin-like protein</fullName>
    </submittedName>
</protein>
<dbReference type="Pfam" id="PF00353">
    <property type="entry name" value="HemolysinCabind"/>
    <property type="match status" value="1"/>
</dbReference>
<dbReference type="SMART" id="SM00112">
    <property type="entry name" value="CA"/>
    <property type="match status" value="1"/>
</dbReference>
<dbReference type="GO" id="GO:0007156">
    <property type="term" value="P:homophilic cell adhesion via plasma membrane adhesion molecules"/>
    <property type="evidence" value="ECO:0007669"/>
    <property type="project" value="InterPro"/>
</dbReference>
<dbReference type="InterPro" id="IPR015919">
    <property type="entry name" value="Cadherin-like_sf"/>
</dbReference>
<reference evidence="2 3" key="1">
    <citation type="submission" date="2020-08" db="EMBL/GenBank/DDBJ databases">
        <title>Genomic Encyclopedia of Type Strains, Phase IV (KMG-IV): sequencing the most valuable type-strain genomes for metagenomic binning, comparative biology and taxonomic classification.</title>
        <authorList>
            <person name="Goeker M."/>
        </authorList>
    </citation>
    <scope>NUCLEOTIDE SEQUENCE [LARGE SCALE GENOMIC DNA]</scope>
    <source>
        <strain evidence="2 3">DSM 15743</strain>
    </source>
</reference>
<evidence type="ECO:0000313" key="2">
    <source>
        <dbReference type="EMBL" id="MBB4041511.1"/>
    </source>
</evidence>